<dbReference type="RefSeq" id="WP_011389452.1">
    <property type="nucleotide sequence ID" value="NC_007643.1"/>
</dbReference>
<sequence>MDVAILLYDGLTPLDAIGPFDVLGKLPRARVRTVGIERGNVHSRGVSLTLHADNALTEVNAPDVVVVPGGAGADELAHDPMIRAWLRKVVPTSRAVLSVSTGSLILAGAGVLEGREATTHWRALDLLAGFGVRTKPERIVTDGTITTAATAAAGLDASFLIAERLCGRAVAEAIQLLIGYDPEPPLAAGDLFKAPAERITLARTGLAHP</sequence>
<dbReference type="SUPFAM" id="SSF52317">
    <property type="entry name" value="Class I glutamine amidotransferase-like"/>
    <property type="match status" value="1"/>
</dbReference>
<dbReference type="CDD" id="cd03139">
    <property type="entry name" value="GATase1_PfpI_2"/>
    <property type="match status" value="1"/>
</dbReference>
<dbReference type="EnsemblBacteria" id="ABC22377">
    <property type="protein sequence ID" value="ABC22377"/>
    <property type="gene ID" value="Rru_A1577"/>
</dbReference>
<dbReference type="Proteomes" id="UP000001929">
    <property type="component" value="Chromosome"/>
</dbReference>
<dbReference type="PANTHER" id="PTHR43130:SF2">
    <property type="entry name" value="DJ-1_PFPI DOMAIN-CONTAINING PROTEIN"/>
    <property type="match status" value="1"/>
</dbReference>
<dbReference type="GO" id="GO:0006355">
    <property type="term" value="P:regulation of DNA-templated transcription"/>
    <property type="evidence" value="ECO:0007669"/>
    <property type="project" value="TreeGrafter"/>
</dbReference>
<protein>
    <submittedName>
        <fullName evidence="2">ThiJ/PfpI</fullName>
    </submittedName>
</protein>
<dbReference type="InterPro" id="IPR002818">
    <property type="entry name" value="DJ-1/PfpI"/>
</dbReference>
<dbReference type="PATRIC" id="fig|269796.9.peg.1650"/>
<name>Q2RU18_RHORT</name>
<accession>Q2RU18</accession>
<organism evidence="2 3">
    <name type="scientific">Rhodospirillum rubrum (strain ATCC 11170 / ATH 1.1.1 / DSM 467 / LMG 4362 / NCIMB 8255 / S1)</name>
    <dbReference type="NCBI Taxonomy" id="269796"/>
    <lineage>
        <taxon>Bacteria</taxon>
        <taxon>Pseudomonadati</taxon>
        <taxon>Pseudomonadota</taxon>
        <taxon>Alphaproteobacteria</taxon>
        <taxon>Rhodospirillales</taxon>
        <taxon>Rhodospirillaceae</taxon>
        <taxon>Rhodospirillum</taxon>
    </lineage>
</organism>
<dbReference type="HOGENOM" id="CLU_000445_44_1_5"/>
<evidence type="ECO:0000313" key="2">
    <source>
        <dbReference type="EMBL" id="ABC22377.1"/>
    </source>
</evidence>
<dbReference type="InterPro" id="IPR029062">
    <property type="entry name" value="Class_I_gatase-like"/>
</dbReference>
<evidence type="ECO:0000259" key="1">
    <source>
        <dbReference type="Pfam" id="PF01965"/>
    </source>
</evidence>
<gene>
    <name evidence="2" type="ordered locus">Rru_A1577</name>
</gene>
<reference evidence="2 3" key="1">
    <citation type="journal article" date="2011" name="Stand. Genomic Sci.">
        <title>Complete genome sequence of Rhodospirillum rubrum type strain (S1).</title>
        <authorList>
            <person name="Munk A.C."/>
            <person name="Copeland A."/>
            <person name="Lucas S."/>
            <person name="Lapidus A."/>
            <person name="Del Rio T.G."/>
            <person name="Barry K."/>
            <person name="Detter J.C."/>
            <person name="Hammon N."/>
            <person name="Israni S."/>
            <person name="Pitluck S."/>
            <person name="Brettin T."/>
            <person name="Bruce D."/>
            <person name="Han C."/>
            <person name="Tapia R."/>
            <person name="Gilna P."/>
            <person name="Schmutz J."/>
            <person name="Larimer F."/>
            <person name="Land M."/>
            <person name="Kyrpides N.C."/>
            <person name="Mavromatis K."/>
            <person name="Richardson P."/>
            <person name="Rohde M."/>
            <person name="Goker M."/>
            <person name="Klenk H.P."/>
            <person name="Zhang Y."/>
            <person name="Roberts G.P."/>
            <person name="Reslewic S."/>
            <person name="Schwartz D.C."/>
        </authorList>
    </citation>
    <scope>NUCLEOTIDE SEQUENCE [LARGE SCALE GENOMIC DNA]</scope>
    <source>
        <strain evidence="3">ATCC 11170 / ATH 1.1.1 / DSM 467 / LMG 4362 / NCIMB 8255 / S1</strain>
    </source>
</reference>
<dbReference type="EMBL" id="CP000230">
    <property type="protein sequence ID" value="ABC22377.1"/>
    <property type="molecule type" value="Genomic_DNA"/>
</dbReference>
<dbReference type="Gene3D" id="3.40.50.880">
    <property type="match status" value="1"/>
</dbReference>
<dbReference type="AlphaFoldDB" id="Q2RU18"/>
<feature type="domain" description="DJ-1/PfpI" evidence="1">
    <location>
        <begin position="2"/>
        <end position="157"/>
    </location>
</feature>
<dbReference type="KEGG" id="rru:Rru_A1577"/>
<dbReference type="PhylomeDB" id="Q2RU18"/>
<proteinExistence type="predicted"/>
<dbReference type="InterPro" id="IPR052158">
    <property type="entry name" value="INH-QAR"/>
</dbReference>
<keyword evidence="3" id="KW-1185">Reference proteome</keyword>
<dbReference type="STRING" id="269796.Rru_A1577"/>
<dbReference type="eggNOG" id="COG0693">
    <property type="taxonomic scope" value="Bacteria"/>
</dbReference>
<dbReference type="Pfam" id="PF01965">
    <property type="entry name" value="DJ-1_PfpI"/>
    <property type="match status" value="1"/>
</dbReference>
<evidence type="ECO:0000313" key="3">
    <source>
        <dbReference type="Proteomes" id="UP000001929"/>
    </source>
</evidence>
<dbReference type="PANTHER" id="PTHR43130">
    <property type="entry name" value="ARAC-FAMILY TRANSCRIPTIONAL REGULATOR"/>
    <property type="match status" value="1"/>
</dbReference>